<dbReference type="Proteomes" id="UP000004371">
    <property type="component" value="Unassembled WGS sequence"/>
</dbReference>
<evidence type="ECO:0000313" key="1">
    <source>
        <dbReference type="EMBL" id="EGA67066.1"/>
    </source>
</evidence>
<evidence type="ECO:0000313" key="2">
    <source>
        <dbReference type="Proteomes" id="UP000004371"/>
    </source>
</evidence>
<protein>
    <submittedName>
        <fullName evidence="1">Uncharacterized protein</fullName>
    </submittedName>
</protein>
<keyword evidence="2" id="KW-1185">Reference proteome</keyword>
<name>E8LQM5_9VIBR</name>
<reference evidence="1 2" key="1">
    <citation type="journal article" date="2012" name="Int. J. Syst. Evol. Microbiol.">
        <title>Vibrio caribbeanicus sp. nov., isolated from the marine sponge Scleritoderma cyanea.</title>
        <authorList>
            <person name="Hoffmann M."/>
            <person name="Monday S.R."/>
            <person name="Allard M.W."/>
            <person name="Strain E.A."/>
            <person name="Whittaker P."/>
            <person name="Naum M."/>
            <person name="McCarthy P.J."/>
            <person name="Lopez J.V."/>
            <person name="Fischer M."/>
            <person name="Brown E.W."/>
        </authorList>
    </citation>
    <scope>NUCLEOTIDE SEQUENCE [LARGE SCALE GENOMIC DNA]</scope>
    <source>
        <strain evidence="1 2">LMG 20546</strain>
    </source>
</reference>
<organism evidence="1 2">
    <name type="scientific">Vibrio brasiliensis LMG 20546</name>
    <dbReference type="NCBI Taxonomy" id="945543"/>
    <lineage>
        <taxon>Bacteria</taxon>
        <taxon>Pseudomonadati</taxon>
        <taxon>Pseudomonadota</taxon>
        <taxon>Gammaproteobacteria</taxon>
        <taxon>Vibrionales</taxon>
        <taxon>Vibrionaceae</taxon>
        <taxon>Vibrio</taxon>
        <taxon>Vibrio oreintalis group</taxon>
    </lineage>
</organism>
<dbReference type="AlphaFoldDB" id="E8LQM5"/>
<comment type="caution">
    <text evidence="1">The sequence shown here is derived from an EMBL/GenBank/DDBJ whole genome shotgun (WGS) entry which is preliminary data.</text>
</comment>
<sequence length="83" mass="10101">MKCYIGVNYTQIIDFFEICDIEQFINNRYLAVFEGYIRTFSYFINLHHLFNENYYQLICKQEKSIFTRLSILTLVLIERLIKA</sequence>
<proteinExistence type="predicted"/>
<accession>E8LQM5</accession>
<dbReference type="STRING" id="945543.VIBR0546_11637"/>
<dbReference type="EMBL" id="AEVS01000018">
    <property type="protein sequence ID" value="EGA67066.1"/>
    <property type="molecule type" value="Genomic_DNA"/>
</dbReference>
<gene>
    <name evidence="1" type="ORF">VIBR0546_11637</name>
</gene>